<gene>
    <name evidence="16" type="primary">LOC111085863</name>
</gene>
<dbReference type="Pfam" id="PF00041">
    <property type="entry name" value="fn3"/>
    <property type="match status" value="3"/>
</dbReference>
<dbReference type="SUPFAM" id="SSF48726">
    <property type="entry name" value="Immunoglobulin"/>
    <property type="match status" value="4"/>
</dbReference>
<protein>
    <submittedName>
        <fullName evidence="16">Down syndrome cell adhesion molecule homolog</fullName>
    </submittedName>
</protein>
<dbReference type="InterPro" id="IPR007110">
    <property type="entry name" value="Ig-like_dom"/>
</dbReference>
<dbReference type="PROSITE" id="PS50853">
    <property type="entry name" value="FN3"/>
    <property type="match status" value="4"/>
</dbReference>
<evidence type="ECO:0000256" key="5">
    <source>
        <dbReference type="ARBA" id="ARBA00022889"/>
    </source>
</evidence>
<keyword evidence="2 11" id="KW-0812">Transmembrane</keyword>
<dbReference type="InterPro" id="IPR036116">
    <property type="entry name" value="FN3_sf"/>
</dbReference>
<proteinExistence type="predicted"/>
<accession>A0ABM1SER1</accession>
<dbReference type="SMART" id="SM00060">
    <property type="entry name" value="FN3"/>
    <property type="match status" value="4"/>
</dbReference>
<evidence type="ECO:0000256" key="7">
    <source>
        <dbReference type="ARBA" id="ARBA00023136"/>
    </source>
</evidence>
<dbReference type="InterPro" id="IPR013783">
    <property type="entry name" value="Ig-like_fold"/>
</dbReference>
<dbReference type="SMART" id="SM00409">
    <property type="entry name" value="IG"/>
    <property type="match status" value="4"/>
</dbReference>
<feature type="domain" description="Ig-like" evidence="13">
    <location>
        <begin position="108"/>
        <end position="206"/>
    </location>
</feature>
<feature type="compositionally biased region" description="Basic and acidic residues" evidence="10">
    <location>
        <begin position="26"/>
        <end position="43"/>
    </location>
</feature>
<name>A0ABM1SER1_LIMPO</name>
<evidence type="ECO:0000256" key="3">
    <source>
        <dbReference type="ARBA" id="ARBA00022729"/>
    </source>
</evidence>
<keyword evidence="7 11" id="KW-0472">Membrane</keyword>
<dbReference type="Pfam" id="PF25059">
    <property type="entry name" value="FN3_DSCAM-DSCAML_C"/>
    <property type="match status" value="1"/>
</dbReference>
<sequence length="1090" mass="122656">MMFSQTLWITIWIGLLTLEDCESCTKKTADSNHGNRDSSDKCGRGVGEQQPVVANKIGGLRHFLNASEMYKKDQKHVSSSFTWNRVEASKFLSLLFVLQMKKDVTVFDSVHQLSRRFRRQVRDESKTVVSGQTVVLTCPSNGQKVENVVWSKDGLTLPVNPRQSILRNGSLSIREATKTSDEGTYDCRYRDDRFRTRNNIITLRVSESPAISAFQFPPDLVVGMRVKVMCFVILGDPPFLLQWLKDGSTLSPSYGLSVQYFQDYSILSTENLLPRHSGNYTCSVNNGAGSASYSALLTVNAPPSWIVEPQNSEVAEGKSVRIDCSADGSPTPTITWRRTTKDKPTDYTPVYNSHKHTLLPNGSLLVHSAGKPEEGYYLCEARNGYGGNLNKLINLTVHLPPKFDTKYKSQSAQKGQSVELSCSATGNQPIKFVWKKDNRFLINSSRYQLTVLEVPHSNQLSTLRIMRTTRNDSGIYSCLARNDYGEDVMKFQMSIQEAPGPVSNISVTNVTGRTISLAWVEPYNGNSDISWYLIKYRKKNVGQQQKWLGNKTVDGSERAAVISGLEPATSYLLSITANNSVAWSTQSKWIEVDTEEEVPSAPPLDVSAQATGPNSIKMMWKPPRQEHWNGKIVGYYIGYRPAEETMYSYKSFNVKDVAEQEQFHVTNLRRSTIYYITIHAFNSKGLGPKSDEIEVKTLDDVPPSAPHLEMLSKSTSSVTLKWSQRTTFGTSVVDYTLHYRDENESGWIVVPIATHQNQYTVPNLKCGATYQFFMTSHNTVGRSEPSNNLNIRTAGAAPISPTREDFIVVNTTTVYLNFSKWQDGGCSINSYTVKLRQKFRSHWRTLAEDFPFNNRSPFPIQSLSVATWYELLVIVQSSAGATEAMYDFKTKNKTKETVFHGTAEVPKSRASFFIVDLEILIPIAVSSFVVVVVIVVGCVLCIREARARRWRNENQVYGKSTQDTVQMKEIGSSPALDYVSSEEGTQRSSAYYQTTSQCPPNQSMFSPRPGRDRRNYTHTPPHTILYQCRPLVTTNINQELLEYALSQEGEETGVPITSTADRMSQRERPYETLVLNPDPTYSRSSHQWDL</sequence>
<organism evidence="15 16">
    <name type="scientific">Limulus polyphemus</name>
    <name type="common">Atlantic horseshoe crab</name>
    <dbReference type="NCBI Taxonomy" id="6850"/>
    <lineage>
        <taxon>Eukaryota</taxon>
        <taxon>Metazoa</taxon>
        <taxon>Ecdysozoa</taxon>
        <taxon>Arthropoda</taxon>
        <taxon>Chelicerata</taxon>
        <taxon>Merostomata</taxon>
        <taxon>Xiphosura</taxon>
        <taxon>Limulidae</taxon>
        <taxon>Limulus</taxon>
    </lineage>
</organism>
<evidence type="ECO:0000256" key="8">
    <source>
        <dbReference type="ARBA" id="ARBA00023157"/>
    </source>
</evidence>
<feature type="domain" description="Ig-like" evidence="13">
    <location>
        <begin position="303"/>
        <end position="396"/>
    </location>
</feature>
<dbReference type="InterPro" id="IPR056754">
    <property type="entry name" value="DSCAM/DSCAML_C"/>
</dbReference>
<feature type="domain" description="Ig-like" evidence="13">
    <location>
        <begin position="401"/>
        <end position="496"/>
    </location>
</feature>
<dbReference type="CDD" id="cd00063">
    <property type="entry name" value="FN3"/>
    <property type="match status" value="3"/>
</dbReference>
<evidence type="ECO:0000256" key="1">
    <source>
        <dbReference type="ARBA" id="ARBA00004167"/>
    </source>
</evidence>
<feature type="domain" description="Fibronectin type-III" evidence="14">
    <location>
        <begin position="797"/>
        <end position="897"/>
    </location>
</feature>
<evidence type="ECO:0000256" key="6">
    <source>
        <dbReference type="ARBA" id="ARBA00022989"/>
    </source>
</evidence>
<feature type="transmembrane region" description="Helical" evidence="11">
    <location>
        <begin position="919"/>
        <end position="942"/>
    </location>
</feature>
<feature type="domain" description="Ig-like" evidence="13">
    <location>
        <begin position="209"/>
        <end position="298"/>
    </location>
</feature>
<evidence type="ECO:0000256" key="4">
    <source>
        <dbReference type="ARBA" id="ARBA00022737"/>
    </source>
</evidence>
<comment type="subcellular location">
    <subcellularLocation>
        <location evidence="1">Membrane</location>
        <topology evidence="1">Single-pass membrane protein</topology>
    </subcellularLocation>
</comment>
<feature type="signal peptide" evidence="12">
    <location>
        <begin position="1"/>
        <end position="23"/>
    </location>
</feature>
<evidence type="ECO:0000313" key="16">
    <source>
        <dbReference type="RefSeq" id="XP_022242116.1"/>
    </source>
</evidence>
<feature type="domain" description="Fibronectin type-III" evidence="14">
    <location>
        <begin position="702"/>
        <end position="796"/>
    </location>
</feature>
<evidence type="ECO:0000256" key="10">
    <source>
        <dbReference type="SAM" id="MobiDB-lite"/>
    </source>
</evidence>
<dbReference type="Pfam" id="PF07679">
    <property type="entry name" value="I-set"/>
    <property type="match status" value="2"/>
</dbReference>
<dbReference type="SUPFAM" id="SSF49265">
    <property type="entry name" value="Fibronectin type III"/>
    <property type="match status" value="2"/>
</dbReference>
<keyword evidence="8" id="KW-1015">Disulfide bond</keyword>
<dbReference type="InterPro" id="IPR013098">
    <property type="entry name" value="Ig_I-set"/>
</dbReference>
<dbReference type="Proteomes" id="UP000694941">
    <property type="component" value="Unplaced"/>
</dbReference>
<evidence type="ECO:0000256" key="11">
    <source>
        <dbReference type="SAM" id="Phobius"/>
    </source>
</evidence>
<evidence type="ECO:0000259" key="14">
    <source>
        <dbReference type="PROSITE" id="PS50853"/>
    </source>
</evidence>
<dbReference type="RefSeq" id="XP_022242116.1">
    <property type="nucleotide sequence ID" value="XM_022386408.1"/>
</dbReference>
<feature type="region of interest" description="Disordered" evidence="10">
    <location>
        <begin position="989"/>
        <end position="1010"/>
    </location>
</feature>
<feature type="domain" description="Fibronectin type-III" evidence="14">
    <location>
        <begin position="602"/>
        <end position="700"/>
    </location>
</feature>
<dbReference type="PROSITE" id="PS50835">
    <property type="entry name" value="IG_LIKE"/>
    <property type="match status" value="4"/>
</dbReference>
<dbReference type="InterPro" id="IPR036179">
    <property type="entry name" value="Ig-like_dom_sf"/>
</dbReference>
<dbReference type="SMART" id="SM00408">
    <property type="entry name" value="IGc2"/>
    <property type="match status" value="4"/>
</dbReference>
<keyword evidence="3 12" id="KW-0732">Signal</keyword>
<keyword evidence="9" id="KW-0393">Immunoglobulin domain</keyword>
<evidence type="ECO:0000256" key="12">
    <source>
        <dbReference type="SAM" id="SignalP"/>
    </source>
</evidence>
<reference evidence="16" key="1">
    <citation type="submission" date="2025-08" db="UniProtKB">
        <authorList>
            <consortium name="RefSeq"/>
        </authorList>
    </citation>
    <scope>IDENTIFICATION</scope>
    <source>
        <tissue evidence="16">Muscle</tissue>
    </source>
</reference>
<dbReference type="InterPro" id="IPR003599">
    <property type="entry name" value="Ig_sub"/>
</dbReference>
<feature type="compositionally biased region" description="Polar residues" evidence="10">
    <location>
        <begin position="989"/>
        <end position="1005"/>
    </location>
</feature>
<feature type="chain" id="PRO_5045671250" evidence="12">
    <location>
        <begin position="24"/>
        <end position="1090"/>
    </location>
</feature>
<keyword evidence="6 11" id="KW-1133">Transmembrane helix</keyword>
<dbReference type="InterPro" id="IPR003598">
    <property type="entry name" value="Ig_sub2"/>
</dbReference>
<evidence type="ECO:0000256" key="9">
    <source>
        <dbReference type="ARBA" id="ARBA00023319"/>
    </source>
</evidence>
<dbReference type="PANTHER" id="PTHR44170:SF56">
    <property type="entry name" value="FIBRONECTIN TYPE-III DOMAIN-CONTAINING PROTEIN"/>
    <property type="match status" value="1"/>
</dbReference>
<keyword evidence="15" id="KW-1185">Reference proteome</keyword>
<dbReference type="GeneID" id="111085863"/>
<dbReference type="InterPro" id="IPR003961">
    <property type="entry name" value="FN3_dom"/>
</dbReference>
<keyword evidence="4" id="KW-0677">Repeat</keyword>
<dbReference type="Gene3D" id="2.60.40.10">
    <property type="entry name" value="Immunoglobulins"/>
    <property type="match status" value="8"/>
</dbReference>
<evidence type="ECO:0000256" key="2">
    <source>
        <dbReference type="ARBA" id="ARBA00022692"/>
    </source>
</evidence>
<dbReference type="Pfam" id="PF13927">
    <property type="entry name" value="Ig_3"/>
    <property type="match status" value="2"/>
</dbReference>
<evidence type="ECO:0000259" key="13">
    <source>
        <dbReference type="PROSITE" id="PS50835"/>
    </source>
</evidence>
<keyword evidence="5" id="KW-0130">Cell adhesion</keyword>
<feature type="region of interest" description="Disordered" evidence="10">
    <location>
        <begin position="26"/>
        <end position="46"/>
    </location>
</feature>
<evidence type="ECO:0000313" key="15">
    <source>
        <dbReference type="Proteomes" id="UP000694941"/>
    </source>
</evidence>
<feature type="domain" description="Fibronectin type-III" evidence="14">
    <location>
        <begin position="501"/>
        <end position="597"/>
    </location>
</feature>
<dbReference type="PANTHER" id="PTHR44170">
    <property type="entry name" value="PROTEIN SIDEKICK"/>
    <property type="match status" value="1"/>
</dbReference>